<dbReference type="PANTHER" id="PTHR43479">
    <property type="entry name" value="ACREF/ENVCD OPERON REPRESSOR-RELATED"/>
    <property type="match status" value="1"/>
</dbReference>
<feature type="DNA-binding region" description="H-T-H motif" evidence="3">
    <location>
        <begin position="36"/>
        <end position="55"/>
    </location>
</feature>
<sequence length="206" mass="23976">MKNKLTNRDKQAQETKRKLIKSAHHVYLQNGFEKTTISQIIKNAGVGYGTAYVYFKNKHELFITVMEEVMQDFFNVANQEFRPATPEEACSRIKNQVRDYMSLAIKHRPIMKVVKDAIGSSEEIESEWGNIRNEFIQGITTDIKHSQDKQLVNTAFNPFITAKNWYYMNEMFMWELVDADNNENLELIVHQLSLFYTSALYGVSDS</sequence>
<evidence type="ECO:0000256" key="1">
    <source>
        <dbReference type="ARBA" id="ARBA00022491"/>
    </source>
</evidence>
<dbReference type="SUPFAM" id="SSF46689">
    <property type="entry name" value="Homeodomain-like"/>
    <property type="match status" value="1"/>
</dbReference>
<name>A0ABQ5TJB0_9BACI</name>
<feature type="domain" description="HTH tetR-type" evidence="4">
    <location>
        <begin position="13"/>
        <end position="73"/>
    </location>
</feature>
<proteinExistence type="predicted"/>
<dbReference type="InterPro" id="IPR050624">
    <property type="entry name" value="HTH-type_Tx_Regulator"/>
</dbReference>
<evidence type="ECO:0000256" key="3">
    <source>
        <dbReference type="PROSITE-ProRule" id="PRU00335"/>
    </source>
</evidence>
<evidence type="ECO:0000256" key="2">
    <source>
        <dbReference type="ARBA" id="ARBA00023125"/>
    </source>
</evidence>
<evidence type="ECO:0000313" key="5">
    <source>
        <dbReference type="EMBL" id="GLO65215.1"/>
    </source>
</evidence>
<dbReference type="PANTHER" id="PTHR43479:SF7">
    <property type="entry name" value="TETR-FAMILY TRANSCRIPTIONAL REGULATOR"/>
    <property type="match status" value="1"/>
</dbReference>
<protein>
    <submittedName>
        <fullName evidence="5">TetR family transcriptional regulator</fullName>
    </submittedName>
</protein>
<evidence type="ECO:0000313" key="6">
    <source>
        <dbReference type="Proteomes" id="UP001275436"/>
    </source>
</evidence>
<accession>A0ABQ5TJB0</accession>
<dbReference type="Gene3D" id="1.10.357.10">
    <property type="entry name" value="Tetracycline Repressor, domain 2"/>
    <property type="match status" value="1"/>
</dbReference>
<organism evidence="5 6">
    <name type="scientific">Oceanobacillus kimchii</name>
    <dbReference type="NCBI Taxonomy" id="746691"/>
    <lineage>
        <taxon>Bacteria</taxon>
        <taxon>Bacillati</taxon>
        <taxon>Bacillota</taxon>
        <taxon>Bacilli</taxon>
        <taxon>Bacillales</taxon>
        <taxon>Bacillaceae</taxon>
        <taxon>Oceanobacillus</taxon>
    </lineage>
</organism>
<dbReference type="PRINTS" id="PR00455">
    <property type="entry name" value="HTHTETR"/>
</dbReference>
<keyword evidence="6" id="KW-1185">Reference proteome</keyword>
<dbReference type="PROSITE" id="PS01081">
    <property type="entry name" value="HTH_TETR_1"/>
    <property type="match status" value="1"/>
</dbReference>
<dbReference type="Gene3D" id="1.10.10.60">
    <property type="entry name" value="Homeodomain-like"/>
    <property type="match status" value="1"/>
</dbReference>
<dbReference type="PROSITE" id="PS50977">
    <property type="entry name" value="HTH_TETR_2"/>
    <property type="match status" value="1"/>
</dbReference>
<reference evidence="5 6" key="1">
    <citation type="submission" date="2023-02" db="EMBL/GenBank/DDBJ databases">
        <title>Oceanobacillus kimchii IFOP_LL358 isolated form Alexandrium catenella lab strain.</title>
        <authorList>
            <person name="Gajardo G."/>
            <person name="Ueki S."/>
            <person name="Maruyama F."/>
        </authorList>
    </citation>
    <scope>NUCLEOTIDE SEQUENCE [LARGE SCALE GENOMIC DNA]</scope>
    <source>
        <strain evidence="5 6">IFOP_LL358</strain>
    </source>
</reference>
<comment type="caution">
    <text evidence="5">The sequence shown here is derived from an EMBL/GenBank/DDBJ whole genome shotgun (WGS) entry which is preliminary data.</text>
</comment>
<dbReference type="RefSeq" id="WP_317957798.1">
    <property type="nucleotide sequence ID" value="NZ_BSKO01000001.1"/>
</dbReference>
<dbReference type="InterPro" id="IPR001647">
    <property type="entry name" value="HTH_TetR"/>
</dbReference>
<dbReference type="InterPro" id="IPR023772">
    <property type="entry name" value="DNA-bd_HTH_TetR-type_CS"/>
</dbReference>
<evidence type="ECO:0000259" key="4">
    <source>
        <dbReference type="PROSITE" id="PS50977"/>
    </source>
</evidence>
<dbReference type="EMBL" id="BSKO01000001">
    <property type="protein sequence ID" value="GLO65215.1"/>
    <property type="molecule type" value="Genomic_DNA"/>
</dbReference>
<dbReference type="Proteomes" id="UP001275436">
    <property type="component" value="Unassembled WGS sequence"/>
</dbReference>
<dbReference type="InterPro" id="IPR009057">
    <property type="entry name" value="Homeodomain-like_sf"/>
</dbReference>
<gene>
    <name evidence="5" type="ORF">MACH08_09990</name>
</gene>
<dbReference type="SUPFAM" id="SSF48498">
    <property type="entry name" value="Tetracyclin repressor-like, C-terminal domain"/>
    <property type="match status" value="1"/>
</dbReference>
<dbReference type="InterPro" id="IPR036271">
    <property type="entry name" value="Tet_transcr_reg_TetR-rel_C_sf"/>
</dbReference>
<keyword evidence="1" id="KW-0678">Repressor</keyword>
<dbReference type="Pfam" id="PF00440">
    <property type="entry name" value="TetR_N"/>
    <property type="match status" value="1"/>
</dbReference>
<keyword evidence="2 3" id="KW-0238">DNA-binding</keyword>